<evidence type="ECO:0000256" key="2">
    <source>
        <dbReference type="ARBA" id="ARBA00022490"/>
    </source>
</evidence>
<keyword evidence="3" id="KW-0597">Phosphoprotein</keyword>
<protein>
    <submittedName>
        <fullName evidence="6">Synaptopodin 2</fullName>
    </submittedName>
</protein>
<reference evidence="6 7" key="1">
    <citation type="submission" date="2019-04" db="EMBL/GenBank/DDBJ databases">
        <authorList>
            <consortium name="Wellcome Sanger Institute Data Sharing"/>
        </authorList>
    </citation>
    <scope>NUCLEOTIDE SEQUENCE [LARGE SCALE GENOMIC DNA]</scope>
</reference>
<dbReference type="InterPro" id="IPR036034">
    <property type="entry name" value="PDZ_sf"/>
</dbReference>
<keyword evidence="7" id="KW-1185">Reference proteome</keyword>
<reference evidence="6" key="2">
    <citation type="submission" date="2025-08" db="UniProtKB">
        <authorList>
            <consortium name="Ensembl"/>
        </authorList>
    </citation>
    <scope>IDENTIFICATION</scope>
</reference>
<feature type="region of interest" description="Disordered" evidence="5">
    <location>
        <begin position="831"/>
        <end position="851"/>
    </location>
</feature>
<dbReference type="AlphaFoldDB" id="A0A8C9WMQ2"/>
<evidence type="ECO:0000256" key="5">
    <source>
        <dbReference type="SAM" id="MobiDB-lite"/>
    </source>
</evidence>
<dbReference type="GO" id="GO:0005634">
    <property type="term" value="C:nucleus"/>
    <property type="evidence" value="ECO:0007669"/>
    <property type="project" value="TreeGrafter"/>
</dbReference>
<dbReference type="GO" id="GO:0015629">
    <property type="term" value="C:actin cytoskeleton"/>
    <property type="evidence" value="ECO:0007669"/>
    <property type="project" value="TreeGrafter"/>
</dbReference>
<name>A0A8C9WMQ2_SCLFO</name>
<reference evidence="6" key="3">
    <citation type="submission" date="2025-09" db="UniProtKB">
        <authorList>
            <consortium name="Ensembl"/>
        </authorList>
    </citation>
    <scope>IDENTIFICATION</scope>
</reference>
<gene>
    <name evidence="6" type="primary">SYNPO2</name>
</gene>
<evidence type="ECO:0000313" key="7">
    <source>
        <dbReference type="Proteomes" id="UP000694397"/>
    </source>
</evidence>
<feature type="compositionally biased region" description="Low complexity" evidence="5">
    <location>
        <begin position="742"/>
        <end position="752"/>
    </location>
</feature>
<dbReference type="OrthoDB" id="6502734at2759"/>
<feature type="compositionally biased region" description="Polar residues" evidence="5">
    <location>
        <begin position="731"/>
        <end position="741"/>
    </location>
</feature>
<dbReference type="SUPFAM" id="SSF50156">
    <property type="entry name" value="PDZ domain-like"/>
    <property type="match status" value="1"/>
</dbReference>
<dbReference type="GO" id="GO:0032233">
    <property type="term" value="P:positive regulation of actin filament bundle assembly"/>
    <property type="evidence" value="ECO:0007669"/>
    <property type="project" value="TreeGrafter"/>
</dbReference>
<feature type="compositionally biased region" description="Basic and acidic residues" evidence="5">
    <location>
        <begin position="204"/>
        <end position="214"/>
    </location>
</feature>
<comment type="subcellular location">
    <subcellularLocation>
        <location evidence="1">Cytoplasm</location>
    </subcellularLocation>
</comment>
<feature type="region of interest" description="Disordered" evidence="5">
    <location>
        <begin position="730"/>
        <end position="803"/>
    </location>
</feature>
<comment type="similarity">
    <text evidence="4">Belongs to the synaptopodin family.</text>
</comment>
<evidence type="ECO:0000256" key="4">
    <source>
        <dbReference type="ARBA" id="ARBA00038161"/>
    </source>
</evidence>
<feature type="region of interest" description="Disordered" evidence="5">
    <location>
        <begin position="326"/>
        <end position="345"/>
    </location>
</feature>
<feature type="compositionally biased region" description="Polar residues" evidence="5">
    <location>
        <begin position="680"/>
        <end position="695"/>
    </location>
</feature>
<accession>A0A8C9WMQ2</accession>
<feature type="region of interest" description="Disordered" evidence="5">
    <location>
        <begin position="551"/>
        <end position="574"/>
    </location>
</feature>
<dbReference type="GO" id="GO:0003779">
    <property type="term" value="F:actin binding"/>
    <property type="evidence" value="ECO:0007669"/>
    <property type="project" value="TreeGrafter"/>
</dbReference>
<feature type="compositionally biased region" description="Low complexity" evidence="5">
    <location>
        <begin position="783"/>
        <end position="793"/>
    </location>
</feature>
<evidence type="ECO:0000256" key="1">
    <source>
        <dbReference type="ARBA" id="ARBA00004496"/>
    </source>
</evidence>
<feature type="compositionally biased region" description="Polar residues" evidence="5">
    <location>
        <begin position="653"/>
        <end position="665"/>
    </location>
</feature>
<dbReference type="GO" id="GO:0030018">
    <property type="term" value="C:Z disc"/>
    <property type="evidence" value="ECO:0007669"/>
    <property type="project" value="TreeGrafter"/>
</dbReference>
<dbReference type="GeneTree" id="ENSGT00950000183054"/>
<dbReference type="PANTHER" id="PTHR24217">
    <property type="entry name" value="PUTATIVE-RELATED"/>
    <property type="match status" value="1"/>
</dbReference>
<keyword evidence="2" id="KW-0963">Cytoplasm</keyword>
<feature type="region of interest" description="Disordered" evidence="5">
    <location>
        <begin position="203"/>
        <end position="285"/>
    </location>
</feature>
<dbReference type="Ensembl" id="ENSSFOT00015053235.1">
    <property type="protein sequence ID" value="ENSSFOP00015076912.1"/>
    <property type="gene ID" value="ENSSFOG00015032764.1"/>
</dbReference>
<evidence type="ECO:0000256" key="3">
    <source>
        <dbReference type="ARBA" id="ARBA00022553"/>
    </source>
</evidence>
<feature type="compositionally biased region" description="Basic and acidic residues" evidence="5">
    <location>
        <begin position="273"/>
        <end position="285"/>
    </location>
</feature>
<feature type="compositionally biased region" description="Basic residues" evidence="5">
    <location>
        <begin position="262"/>
        <end position="272"/>
    </location>
</feature>
<dbReference type="PANTHER" id="PTHR24217:SF9">
    <property type="entry name" value="SYNAPTOPODIN-2"/>
    <property type="match status" value="1"/>
</dbReference>
<feature type="compositionally biased region" description="Acidic residues" evidence="5">
    <location>
        <begin position="331"/>
        <end position="341"/>
    </location>
</feature>
<sequence length="1042" mass="113316">MLLIHGSERLGNRLNHFKPFGFLLVFSKGEPSCNAEGPAALVGLAEGDQLVSLNDQPCADVALSEIMALADGSAHSNTHWDTLDQGESTGENLESTTLEIWPARRALPTRELYISESQDEAYYGEAESDAETSCRLETFSPGAMVELQLSLSDHSLDEAPPGRNAEVVHTCSTTHSLYVSSSGKQSPARPPSSLAQVEVTLQCHPRDSRDRVEADLGADPGGGGQADPEDAADPSEVPLASVSFGFSPEELDSEPEKDTGKPNKHRARHARFRRSESQSEKQVKEAKSKCRRIALLLTAAPNPNNKGVLMFKKHRQRAKQFTLVSYGTGDDAPEDEGNEGEEGGKEHAVEFTVLATSESELDEEIFAKAQSSGSLVTFDWDTGLLEIERKLEDQEEMEHLPETKGKGALMFAQRRQRVDEITAEHEEMRRKGIPVEGVKEVQSTSMSMTAPYHMQERSYMQSVDSQIYMHVNLQQHESSTVILNRTAKPFSGVQNKAPTPFSPSRDVTSSDQLAYSTVPSQGWSPVVSGEQIASRDERISVPAIRTGILQETRRRNTSKPMFTFKDPPKVSPNPELLNLLNKSNKKAGFELGAEEDYLSLGAEACNFLQSPKVKQKIPPPVAPKPIINPASPPWSPPPDSGDQAPSHPEHTELTQASSTPPMKTWNQPQSPSNSAPPLQRMNSYTQGSSAPTGNLSVAGGVGSAFEMPALRGKGAELFAKRQSRMEKFVVDSSTVQANKVRSSSPTPSLPSSWKYSPNIRAPPPLAYNPIQSPSYPPGAMKQPSPSTPSSNTKNKGKARTAPKPLHALDVMKHQPYQLNSSLFIYGSAVEAKSPPSKAAPTPTPAPVTQSQPVRYEPFTPAQPITTPYAQQPQPHSYRMVAPRPKFSAKKSAAQVWKPASGLDLGCSLPLPRTFVPSSSSPEYGSLAAARAPLLEKTYKAPTPWEAASRHPLGLVDEAFSSQSPRQLIASCVTSAARRKSLPEPPADWKARVSCEAPERASFSSPARSVVSAPAAPLPYASPRWRPVKQQSYTSTYSAAWRW</sequence>
<proteinExistence type="inferred from homology"/>
<dbReference type="InterPro" id="IPR051976">
    <property type="entry name" value="Synaptopodin_domain"/>
</dbReference>
<organism evidence="6 7">
    <name type="scientific">Scleropages formosus</name>
    <name type="common">Asian bonytongue</name>
    <name type="synonym">Osteoglossum formosum</name>
    <dbReference type="NCBI Taxonomy" id="113540"/>
    <lineage>
        <taxon>Eukaryota</taxon>
        <taxon>Metazoa</taxon>
        <taxon>Chordata</taxon>
        <taxon>Craniata</taxon>
        <taxon>Vertebrata</taxon>
        <taxon>Euteleostomi</taxon>
        <taxon>Actinopterygii</taxon>
        <taxon>Neopterygii</taxon>
        <taxon>Teleostei</taxon>
        <taxon>Osteoglossocephala</taxon>
        <taxon>Osteoglossomorpha</taxon>
        <taxon>Osteoglossiformes</taxon>
        <taxon>Osteoglossidae</taxon>
        <taxon>Scleropages</taxon>
    </lineage>
</organism>
<feature type="region of interest" description="Disordered" evidence="5">
    <location>
        <begin position="614"/>
        <end position="700"/>
    </location>
</feature>
<feature type="compositionally biased region" description="Pro residues" evidence="5">
    <location>
        <begin position="630"/>
        <end position="639"/>
    </location>
</feature>
<evidence type="ECO:0000313" key="6">
    <source>
        <dbReference type="Ensembl" id="ENSSFOP00015076912.1"/>
    </source>
</evidence>
<dbReference type="Proteomes" id="UP000694397">
    <property type="component" value="Chromosome 5"/>
</dbReference>
<feature type="compositionally biased region" description="Low complexity" evidence="5">
    <location>
        <begin position="666"/>
        <end position="677"/>
    </location>
</feature>